<feature type="compositionally biased region" description="Polar residues" evidence="1">
    <location>
        <begin position="83"/>
        <end position="94"/>
    </location>
</feature>
<dbReference type="AlphaFoldDB" id="A0A0L0SDQ9"/>
<dbReference type="Proteomes" id="UP000054350">
    <property type="component" value="Unassembled WGS sequence"/>
</dbReference>
<reference evidence="2 3" key="1">
    <citation type="submission" date="2009-11" db="EMBL/GenBank/DDBJ databases">
        <title>Annotation of Allomyces macrogynus ATCC 38327.</title>
        <authorList>
            <consortium name="The Broad Institute Genome Sequencing Platform"/>
            <person name="Russ C."/>
            <person name="Cuomo C."/>
            <person name="Burger G."/>
            <person name="Gray M.W."/>
            <person name="Holland P.W.H."/>
            <person name="King N."/>
            <person name="Lang F.B.F."/>
            <person name="Roger A.J."/>
            <person name="Ruiz-Trillo I."/>
            <person name="Young S.K."/>
            <person name="Zeng Q."/>
            <person name="Gargeya S."/>
            <person name="Fitzgerald M."/>
            <person name="Haas B."/>
            <person name="Abouelleil A."/>
            <person name="Alvarado L."/>
            <person name="Arachchi H.M."/>
            <person name="Berlin A."/>
            <person name="Chapman S.B."/>
            <person name="Gearin G."/>
            <person name="Goldberg J."/>
            <person name="Griggs A."/>
            <person name="Gujja S."/>
            <person name="Hansen M."/>
            <person name="Heiman D."/>
            <person name="Howarth C."/>
            <person name="Larimer J."/>
            <person name="Lui A."/>
            <person name="MacDonald P.J.P."/>
            <person name="McCowen C."/>
            <person name="Montmayeur A."/>
            <person name="Murphy C."/>
            <person name="Neiman D."/>
            <person name="Pearson M."/>
            <person name="Priest M."/>
            <person name="Roberts A."/>
            <person name="Saif S."/>
            <person name="Shea T."/>
            <person name="Sisk P."/>
            <person name="Stolte C."/>
            <person name="Sykes S."/>
            <person name="Wortman J."/>
            <person name="Nusbaum C."/>
            <person name="Birren B."/>
        </authorList>
    </citation>
    <scope>NUCLEOTIDE SEQUENCE [LARGE SCALE GENOMIC DNA]</scope>
    <source>
        <strain evidence="2 3">ATCC 38327</strain>
    </source>
</reference>
<accession>A0A0L0SDQ9</accession>
<proteinExistence type="predicted"/>
<dbReference type="VEuPathDB" id="FungiDB:AMAG_05998"/>
<feature type="compositionally biased region" description="Low complexity" evidence="1">
    <location>
        <begin position="252"/>
        <end position="262"/>
    </location>
</feature>
<name>A0A0L0SDQ9_ALLM3</name>
<feature type="region of interest" description="Disordered" evidence="1">
    <location>
        <begin position="130"/>
        <end position="158"/>
    </location>
</feature>
<feature type="region of interest" description="Disordered" evidence="1">
    <location>
        <begin position="76"/>
        <end position="111"/>
    </location>
</feature>
<gene>
    <name evidence="2" type="ORF">AMAG_05998</name>
</gene>
<reference evidence="3" key="2">
    <citation type="submission" date="2009-11" db="EMBL/GenBank/DDBJ databases">
        <title>The Genome Sequence of Allomyces macrogynus strain ATCC 38327.</title>
        <authorList>
            <consortium name="The Broad Institute Genome Sequencing Platform"/>
            <person name="Russ C."/>
            <person name="Cuomo C."/>
            <person name="Shea T."/>
            <person name="Young S.K."/>
            <person name="Zeng Q."/>
            <person name="Koehrsen M."/>
            <person name="Haas B."/>
            <person name="Borodovsky M."/>
            <person name="Guigo R."/>
            <person name="Alvarado L."/>
            <person name="Berlin A."/>
            <person name="Borenstein D."/>
            <person name="Chen Z."/>
            <person name="Engels R."/>
            <person name="Freedman E."/>
            <person name="Gellesch M."/>
            <person name="Goldberg J."/>
            <person name="Griggs A."/>
            <person name="Gujja S."/>
            <person name="Heiman D."/>
            <person name="Hepburn T."/>
            <person name="Howarth C."/>
            <person name="Jen D."/>
            <person name="Larson L."/>
            <person name="Lewis B."/>
            <person name="Mehta T."/>
            <person name="Park D."/>
            <person name="Pearson M."/>
            <person name="Roberts A."/>
            <person name="Saif S."/>
            <person name="Shenoy N."/>
            <person name="Sisk P."/>
            <person name="Stolte C."/>
            <person name="Sykes S."/>
            <person name="Walk T."/>
            <person name="White J."/>
            <person name="Yandava C."/>
            <person name="Burger G."/>
            <person name="Gray M.W."/>
            <person name="Holland P.W.H."/>
            <person name="King N."/>
            <person name="Lang F.B.F."/>
            <person name="Roger A.J."/>
            <person name="Ruiz-Trillo I."/>
            <person name="Lander E."/>
            <person name="Nusbaum C."/>
        </authorList>
    </citation>
    <scope>NUCLEOTIDE SEQUENCE [LARGE SCALE GENOMIC DNA]</scope>
    <source>
        <strain evidence="3">ATCC 38327</strain>
    </source>
</reference>
<protein>
    <submittedName>
        <fullName evidence="2">Uncharacterized protein</fullName>
    </submittedName>
</protein>
<evidence type="ECO:0000313" key="2">
    <source>
        <dbReference type="EMBL" id="KNE60621.1"/>
    </source>
</evidence>
<feature type="region of interest" description="Disordered" evidence="1">
    <location>
        <begin position="293"/>
        <end position="321"/>
    </location>
</feature>
<evidence type="ECO:0000256" key="1">
    <source>
        <dbReference type="SAM" id="MobiDB-lite"/>
    </source>
</evidence>
<evidence type="ECO:0000313" key="3">
    <source>
        <dbReference type="Proteomes" id="UP000054350"/>
    </source>
</evidence>
<feature type="compositionally biased region" description="Low complexity" evidence="1">
    <location>
        <begin position="148"/>
        <end position="158"/>
    </location>
</feature>
<dbReference type="OrthoDB" id="10671843at2759"/>
<feature type="region of interest" description="Disordered" evidence="1">
    <location>
        <begin position="231"/>
        <end position="266"/>
    </location>
</feature>
<dbReference type="EMBL" id="GG745336">
    <property type="protein sequence ID" value="KNE60621.1"/>
    <property type="molecule type" value="Genomic_DNA"/>
</dbReference>
<sequence>MSRRSTITHPGLADLMSASHRQPIPEVLEKMEETYRDVDQTFRAFQQRRKSSVLEQGPFNNIMSRLMDDVQELDAESLAQDEPSPTSRRASIASTRGGAVGTHSPRRRSSASVMAAAQLISQMEIVTGSAQELANSGRGPIRSSSQRPSGSAPLSPDASAAAAQLRQLSGITGAVMSATSAPAGSILPGQVAEATLVPAHVSEPPSRAPSPAAPFATSSLPVAPAVLPASPVALQSPDPSQHGSGSPLIPDSSTNSVSSPSTAAPPPVFQMMVAAEGEEPKARIDPEFIPLTPNLSSMVTPEPRRIRSKSMDVSNRPDEPVVGSVTMDSTLSVLKSGPVRLSSIFLF</sequence>
<keyword evidence="3" id="KW-1185">Reference proteome</keyword>
<feature type="region of interest" description="Disordered" evidence="1">
    <location>
        <begin position="1"/>
        <end position="21"/>
    </location>
</feature>
<organism evidence="2 3">
    <name type="scientific">Allomyces macrogynus (strain ATCC 38327)</name>
    <name type="common">Allomyces javanicus var. macrogynus</name>
    <dbReference type="NCBI Taxonomy" id="578462"/>
    <lineage>
        <taxon>Eukaryota</taxon>
        <taxon>Fungi</taxon>
        <taxon>Fungi incertae sedis</taxon>
        <taxon>Blastocladiomycota</taxon>
        <taxon>Blastocladiomycetes</taxon>
        <taxon>Blastocladiales</taxon>
        <taxon>Blastocladiaceae</taxon>
        <taxon>Allomyces</taxon>
    </lineage>
</organism>